<dbReference type="EMBL" id="AWWV01013938">
    <property type="protein sequence ID" value="OMO59455.1"/>
    <property type="molecule type" value="Genomic_DNA"/>
</dbReference>
<keyword evidence="2" id="KW-1185">Reference proteome</keyword>
<name>A0A1R3GMW5_COCAP</name>
<proteinExistence type="predicted"/>
<reference evidence="1 2" key="1">
    <citation type="submission" date="2013-09" db="EMBL/GenBank/DDBJ databases">
        <title>Corchorus capsularis genome sequencing.</title>
        <authorList>
            <person name="Alam M."/>
            <person name="Haque M.S."/>
            <person name="Islam M.S."/>
            <person name="Emdad E.M."/>
            <person name="Islam M.M."/>
            <person name="Ahmed B."/>
            <person name="Halim A."/>
            <person name="Hossen Q.M.M."/>
            <person name="Hossain M.Z."/>
            <person name="Ahmed R."/>
            <person name="Khan M.M."/>
            <person name="Islam R."/>
            <person name="Rashid M.M."/>
            <person name="Khan S.A."/>
            <person name="Rahman M.S."/>
            <person name="Alam M."/>
        </authorList>
    </citation>
    <scope>NUCLEOTIDE SEQUENCE [LARGE SCALE GENOMIC DNA]</scope>
    <source>
        <strain evidence="2">cv. CVL-1</strain>
        <tissue evidence="1">Whole seedling</tissue>
    </source>
</reference>
<accession>A0A1R3GMW5</accession>
<evidence type="ECO:0000313" key="2">
    <source>
        <dbReference type="Proteomes" id="UP000188268"/>
    </source>
</evidence>
<protein>
    <submittedName>
        <fullName evidence="1">Uncharacterized protein</fullName>
    </submittedName>
</protein>
<gene>
    <name evidence="1" type="ORF">CCACVL1_24816</name>
</gene>
<comment type="caution">
    <text evidence="1">The sequence shown here is derived from an EMBL/GenBank/DDBJ whole genome shotgun (WGS) entry which is preliminary data.</text>
</comment>
<dbReference type="Gramene" id="OMO59455">
    <property type="protein sequence ID" value="OMO59455"/>
    <property type="gene ID" value="CCACVL1_24816"/>
</dbReference>
<sequence>MVDISNVADDGLATTNLLVALDSSEREQRCEGATLLNKENSRRKKKR</sequence>
<dbReference type="Proteomes" id="UP000188268">
    <property type="component" value="Unassembled WGS sequence"/>
</dbReference>
<evidence type="ECO:0000313" key="1">
    <source>
        <dbReference type="EMBL" id="OMO59455.1"/>
    </source>
</evidence>
<dbReference type="AlphaFoldDB" id="A0A1R3GMW5"/>
<organism evidence="1 2">
    <name type="scientific">Corchorus capsularis</name>
    <name type="common">Jute</name>
    <dbReference type="NCBI Taxonomy" id="210143"/>
    <lineage>
        <taxon>Eukaryota</taxon>
        <taxon>Viridiplantae</taxon>
        <taxon>Streptophyta</taxon>
        <taxon>Embryophyta</taxon>
        <taxon>Tracheophyta</taxon>
        <taxon>Spermatophyta</taxon>
        <taxon>Magnoliopsida</taxon>
        <taxon>eudicotyledons</taxon>
        <taxon>Gunneridae</taxon>
        <taxon>Pentapetalae</taxon>
        <taxon>rosids</taxon>
        <taxon>malvids</taxon>
        <taxon>Malvales</taxon>
        <taxon>Malvaceae</taxon>
        <taxon>Grewioideae</taxon>
        <taxon>Apeibeae</taxon>
        <taxon>Corchorus</taxon>
    </lineage>
</organism>